<dbReference type="RefSeq" id="WP_072782821.1">
    <property type="nucleotide sequence ID" value="NZ_CP045292.1"/>
</dbReference>
<evidence type="ECO:0000256" key="3">
    <source>
        <dbReference type="ARBA" id="ARBA00023157"/>
    </source>
</evidence>
<keyword evidence="3" id="KW-1015">Disulfide bond</keyword>
<dbReference type="InterPro" id="IPR013766">
    <property type="entry name" value="Thioredoxin_domain"/>
</dbReference>
<gene>
    <name evidence="6" type="ORF">SAMN05444337_1152</name>
</gene>
<evidence type="ECO:0000313" key="7">
    <source>
        <dbReference type="Proteomes" id="UP000184232"/>
    </source>
</evidence>
<dbReference type="InterPro" id="IPR036249">
    <property type="entry name" value="Thioredoxin-like_sf"/>
</dbReference>
<evidence type="ECO:0000256" key="2">
    <source>
        <dbReference type="ARBA" id="ARBA00022748"/>
    </source>
</evidence>
<evidence type="ECO:0000256" key="4">
    <source>
        <dbReference type="ARBA" id="ARBA00023284"/>
    </source>
</evidence>
<dbReference type="InterPro" id="IPR000866">
    <property type="entry name" value="AhpC/TSA"/>
</dbReference>
<reference evidence="6 7" key="1">
    <citation type="submission" date="2016-11" db="EMBL/GenBank/DDBJ databases">
        <authorList>
            <person name="Jaros S."/>
            <person name="Januszkiewicz K."/>
            <person name="Wedrychowicz H."/>
        </authorList>
    </citation>
    <scope>NUCLEOTIDE SEQUENCE [LARGE SCALE GENOMIC DNA]</scope>
    <source>
        <strain evidence="6 7">DSM 22807</strain>
    </source>
</reference>
<dbReference type="PANTHER" id="PTHR42852">
    <property type="entry name" value="THIOL:DISULFIDE INTERCHANGE PROTEIN DSBE"/>
    <property type="match status" value="1"/>
</dbReference>
<dbReference type="OrthoDB" id="743079at2"/>
<keyword evidence="4" id="KW-0676">Redox-active center</keyword>
<evidence type="ECO:0000256" key="1">
    <source>
        <dbReference type="ARBA" id="ARBA00004196"/>
    </source>
</evidence>
<dbReference type="EMBL" id="FQZH01000001">
    <property type="protein sequence ID" value="SHI93817.1"/>
    <property type="molecule type" value="Genomic_DNA"/>
</dbReference>
<comment type="subcellular location">
    <subcellularLocation>
        <location evidence="1">Cell envelope</location>
    </subcellularLocation>
</comment>
<evidence type="ECO:0000313" key="6">
    <source>
        <dbReference type="EMBL" id="SHI93817.1"/>
    </source>
</evidence>
<dbReference type="GO" id="GO:0030313">
    <property type="term" value="C:cell envelope"/>
    <property type="evidence" value="ECO:0007669"/>
    <property type="project" value="UniProtKB-SubCell"/>
</dbReference>
<dbReference type="Gene3D" id="3.40.30.10">
    <property type="entry name" value="Glutaredoxin"/>
    <property type="match status" value="1"/>
</dbReference>
<keyword evidence="2" id="KW-0201">Cytochrome c-type biogenesis</keyword>
<dbReference type="GO" id="GO:0016491">
    <property type="term" value="F:oxidoreductase activity"/>
    <property type="evidence" value="ECO:0007669"/>
    <property type="project" value="InterPro"/>
</dbReference>
<dbReference type="InterPro" id="IPR050553">
    <property type="entry name" value="Thioredoxin_ResA/DsbE_sf"/>
</dbReference>
<keyword evidence="7" id="KW-1185">Reference proteome</keyword>
<dbReference type="SUPFAM" id="SSF52833">
    <property type="entry name" value="Thioredoxin-like"/>
    <property type="match status" value="1"/>
</dbReference>
<organism evidence="6 7">
    <name type="scientific">Flavobacterium haoranii</name>
    <dbReference type="NCBI Taxonomy" id="683124"/>
    <lineage>
        <taxon>Bacteria</taxon>
        <taxon>Pseudomonadati</taxon>
        <taxon>Bacteroidota</taxon>
        <taxon>Flavobacteriia</taxon>
        <taxon>Flavobacteriales</taxon>
        <taxon>Flavobacteriaceae</taxon>
        <taxon>Flavobacterium</taxon>
    </lineage>
</organism>
<dbReference type="Proteomes" id="UP000184232">
    <property type="component" value="Unassembled WGS sequence"/>
</dbReference>
<dbReference type="GO" id="GO:0017004">
    <property type="term" value="P:cytochrome complex assembly"/>
    <property type="evidence" value="ECO:0007669"/>
    <property type="project" value="UniProtKB-KW"/>
</dbReference>
<protein>
    <submittedName>
        <fullName evidence="6">Thioredoxin-like</fullName>
    </submittedName>
</protein>
<dbReference type="Pfam" id="PF00578">
    <property type="entry name" value="AhpC-TSA"/>
    <property type="match status" value="1"/>
</dbReference>
<dbReference type="AlphaFoldDB" id="A0A1M6F7X8"/>
<feature type="domain" description="Thioredoxin" evidence="5">
    <location>
        <begin position="187"/>
        <end position="331"/>
    </location>
</feature>
<evidence type="ECO:0000259" key="5">
    <source>
        <dbReference type="PROSITE" id="PS51352"/>
    </source>
</evidence>
<dbReference type="STRING" id="683124.SAMN05444337_1152"/>
<dbReference type="GO" id="GO:0016209">
    <property type="term" value="F:antioxidant activity"/>
    <property type="evidence" value="ECO:0007669"/>
    <property type="project" value="InterPro"/>
</dbReference>
<name>A0A1M6F7X8_9FLAO</name>
<dbReference type="PROSITE" id="PS51352">
    <property type="entry name" value="THIOREDOXIN_2"/>
    <property type="match status" value="1"/>
</dbReference>
<proteinExistence type="predicted"/>
<dbReference type="CDD" id="cd02966">
    <property type="entry name" value="TlpA_like_family"/>
    <property type="match status" value="1"/>
</dbReference>
<sequence length="331" mass="38078">MKKIALLFVALITLSFTKIDNDKVRFRATIENRHSDTLVIRSRSFNKIVVADKEGNFSDEFSVEEGFYQLFDGAEYAKLYLKNGYDLRMSLNAEKFDESIIFEGDGANENNFLAEMALDDEKFDYAGMLQASETEFPQLLQKRKEFTLNKFEGKDLETNFVNAYKKDFEQSMAGLQAYYNESLKVRKLNGQKSPTFNYENYKGGNTSLDDFKGKYVYVDVWATWCGPCRAEIPALKKLEEHYHGKKEIVFVSISIDQAKDHDKWKKFVKDKELGGVQLFADKDWNSDFVKGYQINGIPRFIIIGPKGEIVNADAPRPSAEDIYQTIDTLLK</sequence>
<dbReference type="PANTHER" id="PTHR42852:SF6">
    <property type="entry name" value="THIOL:DISULFIDE INTERCHANGE PROTEIN DSBE"/>
    <property type="match status" value="1"/>
</dbReference>
<accession>A0A1M6F7X8</accession>